<dbReference type="AlphaFoldDB" id="A0A9D4BX98"/>
<dbReference type="Proteomes" id="UP000828390">
    <property type="component" value="Unassembled WGS sequence"/>
</dbReference>
<reference evidence="1" key="2">
    <citation type="submission" date="2020-11" db="EMBL/GenBank/DDBJ databases">
        <authorList>
            <person name="McCartney M.A."/>
            <person name="Auch B."/>
            <person name="Kono T."/>
            <person name="Mallez S."/>
            <person name="Becker A."/>
            <person name="Gohl D.M."/>
            <person name="Silverstein K.A.T."/>
            <person name="Koren S."/>
            <person name="Bechman K.B."/>
            <person name="Herman A."/>
            <person name="Abrahante J.E."/>
            <person name="Garbe J."/>
        </authorList>
    </citation>
    <scope>NUCLEOTIDE SEQUENCE</scope>
    <source>
        <strain evidence="1">Duluth1</strain>
        <tissue evidence="1">Whole animal</tissue>
    </source>
</reference>
<evidence type="ECO:0000313" key="1">
    <source>
        <dbReference type="EMBL" id="KAH3711333.1"/>
    </source>
</evidence>
<name>A0A9D4BX98_DREPO</name>
<evidence type="ECO:0000313" key="2">
    <source>
        <dbReference type="Proteomes" id="UP000828390"/>
    </source>
</evidence>
<dbReference type="EMBL" id="JAIWYP010000014">
    <property type="protein sequence ID" value="KAH3711333.1"/>
    <property type="molecule type" value="Genomic_DNA"/>
</dbReference>
<sequence length="57" mass="6443">MLLLARGVFQMVFEEILLGQEVQFDEWLALRKIPYMVTGSDQPLEPSSGLAHPSKEP</sequence>
<accession>A0A9D4BX98</accession>
<gene>
    <name evidence="1" type="ORF">DPMN_070838</name>
</gene>
<reference evidence="1" key="1">
    <citation type="journal article" date="2019" name="bioRxiv">
        <title>The Genome of the Zebra Mussel, Dreissena polymorpha: A Resource for Invasive Species Research.</title>
        <authorList>
            <person name="McCartney M.A."/>
            <person name="Auch B."/>
            <person name="Kono T."/>
            <person name="Mallez S."/>
            <person name="Zhang Y."/>
            <person name="Obille A."/>
            <person name="Becker A."/>
            <person name="Abrahante J.E."/>
            <person name="Garbe J."/>
            <person name="Badalamenti J.P."/>
            <person name="Herman A."/>
            <person name="Mangelson H."/>
            <person name="Liachko I."/>
            <person name="Sullivan S."/>
            <person name="Sone E.D."/>
            <person name="Koren S."/>
            <person name="Silverstein K.A.T."/>
            <person name="Beckman K.B."/>
            <person name="Gohl D.M."/>
        </authorList>
    </citation>
    <scope>NUCLEOTIDE SEQUENCE</scope>
    <source>
        <strain evidence="1">Duluth1</strain>
        <tissue evidence="1">Whole animal</tissue>
    </source>
</reference>
<comment type="caution">
    <text evidence="1">The sequence shown here is derived from an EMBL/GenBank/DDBJ whole genome shotgun (WGS) entry which is preliminary data.</text>
</comment>
<proteinExistence type="predicted"/>
<protein>
    <submittedName>
        <fullName evidence="1">Uncharacterized protein</fullName>
    </submittedName>
</protein>
<keyword evidence="2" id="KW-1185">Reference proteome</keyword>
<organism evidence="1 2">
    <name type="scientific">Dreissena polymorpha</name>
    <name type="common">Zebra mussel</name>
    <name type="synonym">Mytilus polymorpha</name>
    <dbReference type="NCBI Taxonomy" id="45954"/>
    <lineage>
        <taxon>Eukaryota</taxon>
        <taxon>Metazoa</taxon>
        <taxon>Spiralia</taxon>
        <taxon>Lophotrochozoa</taxon>
        <taxon>Mollusca</taxon>
        <taxon>Bivalvia</taxon>
        <taxon>Autobranchia</taxon>
        <taxon>Heteroconchia</taxon>
        <taxon>Euheterodonta</taxon>
        <taxon>Imparidentia</taxon>
        <taxon>Neoheterodontei</taxon>
        <taxon>Myida</taxon>
        <taxon>Dreissenoidea</taxon>
        <taxon>Dreissenidae</taxon>
        <taxon>Dreissena</taxon>
    </lineage>
</organism>